<evidence type="ECO:0000259" key="2">
    <source>
        <dbReference type="PROSITE" id="PS50883"/>
    </source>
</evidence>
<dbReference type="InterPro" id="IPR052155">
    <property type="entry name" value="Biofilm_reg_signaling"/>
</dbReference>
<dbReference type="SMART" id="SM00052">
    <property type="entry name" value="EAL"/>
    <property type="match status" value="1"/>
</dbReference>
<evidence type="ECO:0000259" key="3">
    <source>
        <dbReference type="PROSITE" id="PS50887"/>
    </source>
</evidence>
<organism evidence="4 5">
    <name type="scientific">Motilibacter deserti</name>
    <dbReference type="NCBI Taxonomy" id="2714956"/>
    <lineage>
        <taxon>Bacteria</taxon>
        <taxon>Bacillati</taxon>
        <taxon>Actinomycetota</taxon>
        <taxon>Actinomycetes</taxon>
        <taxon>Motilibacterales</taxon>
        <taxon>Motilibacteraceae</taxon>
        <taxon>Motilibacter</taxon>
    </lineage>
</organism>
<gene>
    <name evidence="4" type="ORF">G9H71_11250</name>
</gene>
<sequence>MLTLGRPRARLRAVSRHAKMLLARTAAPAVAGPETFAKATGAIFATGGLVSLAALAFPQGPDVDVAALRLMAVLAVGFGLVEALLLKGRMPAWLQHVLGFGGTGIITLAVVVAGGGVASTAYAALYAIVAVDAFFVFSWRWAAVHLATVLIACPTAFALLPDVSVAQSVLLAGTFLVVAVVTAYLARAASAAEVDALTGLLNRRGFDRLLGEAMADAERASAPLMLALLDLDYFKSVNDTDGHAHGDHLLRSTAQAWRPMLRPGQVLARFGGDEFAILLPGCPPERAASVVEALREAVPAGRTCSAGLAEWEPGDSASMLINRADVALYAAKRSGRNRANQHEGEAGRGRELARAISSGELVVHFQPVVDLQAVGAVGMGRDAITAAEALVRWEHPTRGTVPPLQFILYAESRAIILDLGQHVLRAACAAAATWPVGPAGRRSVAVNVSARELCDRGYARRVAEALDEAGLPPTALVIEVTESSTETDDPQLTRSLHEVRELGAHVAVDDFGTGYSSLSRLASLPVDVLKIDRSFVQPLGSGPRSTTIVSAITGLGTALGLTVVAEGIETAAQADVLRGLGCARGQGYFFGRPVPADAFAASLHGPGAGPSRAALDALGAGGPLRLRG</sequence>
<dbReference type="EMBL" id="JAANNP010000005">
    <property type="protein sequence ID" value="NHC14354.1"/>
    <property type="molecule type" value="Genomic_DNA"/>
</dbReference>
<proteinExistence type="predicted"/>
<dbReference type="Pfam" id="PF00563">
    <property type="entry name" value="EAL"/>
    <property type="match status" value="1"/>
</dbReference>
<feature type="transmembrane region" description="Helical" evidence="1">
    <location>
        <begin position="42"/>
        <end position="60"/>
    </location>
</feature>
<dbReference type="SUPFAM" id="SSF55073">
    <property type="entry name" value="Nucleotide cyclase"/>
    <property type="match status" value="1"/>
</dbReference>
<feature type="transmembrane region" description="Helical" evidence="1">
    <location>
        <begin position="141"/>
        <end position="161"/>
    </location>
</feature>
<dbReference type="InterPro" id="IPR029787">
    <property type="entry name" value="Nucleotide_cyclase"/>
</dbReference>
<feature type="transmembrane region" description="Helical" evidence="1">
    <location>
        <begin position="168"/>
        <end position="186"/>
    </location>
</feature>
<keyword evidence="1" id="KW-0812">Transmembrane</keyword>
<comment type="caution">
    <text evidence="4">The sequence shown here is derived from an EMBL/GenBank/DDBJ whole genome shotgun (WGS) entry which is preliminary data.</text>
</comment>
<protein>
    <submittedName>
        <fullName evidence="4">EAL domain-containing protein</fullName>
    </submittedName>
</protein>
<dbReference type="PROSITE" id="PS50883">
    <property type="entry name" value="EAL"/>
    <property type="match status" value="1"/>
</dbReference>
<evidence type="ECO:0000313" key="4">
    <source>
        <dbReference type="EMBL" id="NHC14354.1"/>
    </source>
</evidence>
<reference evidence="4 5" key="1">
    <citation type="submission" date="2020-03" db="EMBL/GenBank/DDBJ databases">
        <title>Two novel Motilibacter sp.</title>
        <authorList>
            <person name="Liu S."/>
        </authorList>
    </citation>
    <scope>NUCLEOTIDE SEQUENCE [LARGE SCALE GENOMIC DNA]</scope>
    <source>
        <strain evidence="4 5">E257</strain>
    </source>
</reference>
<dbReference type="SMART" id="SM00267">
    <property type="entry name" value="GGDEF"/>
    <property type="match status" value="1"/>
</dbReference>
<keyword evidence="5" id="KW-1185">Reference proteome</keyword>
<accession>A0ABX0GXK9</accession>
<dbReference type="Pfam" id="PF00990">
    <property type="entry name" value="GGDEF"/>
    <property type="match status" value="1"/>
</dbReference>
<evidence type="ECO:0000313" key="5">
    <source>
        <dbReference type="Proteomes" id="UP000800981"/>
    </source>
</evidence>
<dbReference type="RefSeq" id="WP_166281774.1">
    <property type="nucleotide sequence ID" value="NZ_JAANNP010000005.1"/>
</dbReference>
<dbReference type="Gene3D" id="3.20.20.450">
    <property type="entry name" value="EAL domain"/>
    <property type="match status" value="1"/>
</dbReference>
<dbReference type="InterPro" id="IPR043128">
    <property type="entry name" value="Rev_trsase/Diguanyl_cyclase"/>
</dbReference>
<feature type="domain" description="GGDEF" evidence="3">
    <location>
        <begin position="222"/>
        <end position="344"/>
    </location>
</feature>
<dbReference type="PANTHER" id="PTHR44757">
    <property type="entry name" value="DIGUANYLATE CYCLASE DGCP"/>
    <property type="match status" value="1"/>
</dbReference>
<dbReference type="InterPro" id="IPR001633">
    <property type="entry name" value="EAL_dom"/>
</dbReference>
<keyword evidence="1" id="KW-1133">Transmembrane helix</keyword>
<dbReference type="CDD" id="cd01949">
    <property type="entry name" value="GGDEF"/>
    <property type="match status" value="1"/>
</dbReference>
<feature type="transmembrane region" description="Helical" evidence="1">
    <location>
        <begin position="98"/>
        <end position="129"/>
    </location>
</feature>
<dbReference type="Proteomes" id="UP000800981">
    <property type="component" value="Unassembled WGS sequence"/>
</dbReference>
<evidence type="ECO:0000256" key="1">
    <source>
        <dbReference type="SAM" id="Phobius"/>
    </source>
</evidence>
<feature type="domain" description="EAL" evidence="2">
    <location>
        <begin position="345"/>
        <end position="607"/>
    </location>
</feature>
<dbReference type="PROSITE" id="PS50887">
    <property type="entry name" value="GGDEF"/>
    <property type="match status" value="1"/>
</dbReference>
<name>A0ABX0GXK9_9ACTN</name>
<dbReference type="InterPro" id="IPR000160">
    <property type="entry name" value="GGDEF_dom"/>
</dbReference>
<dbReference type="Gene3D" id="3.30.70.270">
    <property type="match status" value="1"/>
</dbReference>
<dbReference type="CDD" id="cd01948">
    <property type="entry name" value="EAL"/>
    <property type="match status" value="1"/>
</dbReference>
<dbReference type="PANTHER" id="PTHR44757:SF2">
    <property type="entry name" value="BIOFILM ARCHITECTURE MAINTENANCE PROTEIN MBAA"/>
    <property type="match status" value="1"/>
</dbReference>
<dbReference type="SUPFAM" id="SSF141868">
    <property type="entry name" value="EAL domain-like"/>
    <property type="match status" value="1"/>
</dbReference>
<dbReference type="InterPro" id="IPR035919">
    <property type="entry name" value="EAL_sf"/>
</dbReference>
<dbReference type="NCBIfam" id="TIGR00254">
    <property type="entry name" value="GGDEF"/>
    <property type="match status" value="1"/>
</dbReference>
<keyword evidence="1" id="KW-0472">Membrane</keyword>
<feature type="transmembrane region" description="Helical" evidence="1">
    <location>
        <begin position="66"/>
        <end position="86"/>
    </location>
</feature>